<gene>
    <name evidence="1" type="ORF">T02_5434</name>
</gene>
<dbReference type="Proteomes" id="UP000054721">
    <property type="component" value="Unassembled WGS sequence"/>
</dbReference>
<dbReference type="OrthoDB" id="10552876at2759"/>
<dbReference type="EMBL" id="JYDW01000326">
    <property type="protein sequence ID" value="KRZ49230.1"/>
    <property type="molecule type" value="Genomic_DNA"/>
</dbReference>
<dbReference type="AlphaFoldDB" id="A0A0V1KQV5"/>
<sequence length="72" mass="8079">MSSNKRERGQNVNPVCNDRCLSLKAQSELPASTTKVYGFLLKNLLNDAAEKPILRTASAYYRTSRPFKACEI</sequence>
<protein>
    <submittedName>
        <fullName evidence="1">Uncharacterized protein</fullName>
    </submittedName>
</protein>
<proteinExistence type="predicted"/>
<comment type="caution">
    <text evidence="1">The sequence shown here is derived from an EMBL/GenBank/DDBJ whole genome shotgun (WGS) entry which is preliminary data.</text>
</comment>
<keyword evidence="2" id="KW-1185">Reference proteome</keyword>
<reference evidence="1 2" key="1">
    <citation type="submission" date="2015-05" db="EMBL/GenBank/DDBJ databases">
        <title>Evolution of Trichinella species and genotypes.</title>
        <authorList>
            <person name="Korhonen P.K."/>
            <person name="Edoardo P."/>
            <person name="Giuseppe L.R."/>
            <person name="Gasser R.B."/>
        </authorList>
    </citation>
    <scope>NUCLEOTIDE SEQUENCE [LARGE SCALE GENOMIC DNA]</scope>
    <source>
        <strain evidence="1">ISS10</strain>
    </source>
</reference>
<evidence type="ECO:0000313" key="2">
    <source>
        <dbReference type="Proteomes" id="UP000054721"/>
    </source>
</evidence>
<evidence type="ECO:0000313" key="1">
    <source>
        <dbReference type="EMBL" id="KRZ49230.1"/>
    </source>
</evidence>
<name>A0A0V1KQV5_9BILA</name>
<organism evidence="1 2">
    <name type="scientific">Trichinella nativa</name>
    <dbReference type="NCBI Taxonomy" id="6335"/>
    <lineage>
        <taxon>Eukaryota</taxon>
        <taxon>Metazoa</taxon>
        <taxon>Ecdysozoa</taxon>
        <taxon>Nematoda</taxon>
        <taxon>Enoplea</taxon>
        <taxon>Dorylaimia</taxon>
        <taxon>Trichinellida</taxon>
        <taxon>Trichinellidae</taxon>
        <taxon>Trichinella</taxon>
    </lineage>
</organism>
<accession>A0A0V1KQV5</accession>